<dbReference type="GO" id="GO:0012505">
    <property type="term" value="C:endomembrane system"/>
    <property type="evidence" value="ECO:0007669"/>
    <property type="project" value="UniProtKB-SubCell"/>
</dbReference>
<dbReference type="GO" id="GO:0006886">
    <property type="term" value="P:intracellular protein transport"/>
    <property type="evidence" value="ECO:0007669"/>
    <property type="project" value="UniProtKB-UniRule"/>
</dbReference>
<dbReference type="PROSITE" id="PS51072">
    <property type="entry name" value="MHD"/>
    <property type="match status" value="1"/>
</dbReference>
<evidence type="ECO:0000256" key="3">
    <source>
        <dbReference type="ARBA" id="ARBA00022927"/>
    </source>
</evidence>
<feature type="domain" description="MHD" evidence="6">
    <location>
        <begin position="183"/>
        <end position="448"/>
    </location>
</feature>
<proteinExistence type="inferred from homology"/>
<organism evidence="7 8">
    <name type="scientific">Cyanidium caldarium</name>
    <name type="common">Red alga</name>
    <dbReference type="NCBI Taxonomy" id="2771"/>
    <lineage>
        <taxon>Eukaryota</taxon>
        <taxon>Rhodophyta</taxon>
        <taxon>Bangiophyceae</taxon>
        <taxon>Cyanidiales</taxon>
        <taxon>Cyanidiaceae</taxon>
        <taxon>Cyanidium</taxon>
    </lineage>
</organism>
<evidence type="ECO:0000256" key="5">
    <source>
        <dbReference type="PIRNR" id="PIRNR005992"/>
    </source>
</evidence>
<keyword evidence="3 5" id="KW-0653">Protein transport</keyword>
<reference evidence="7 8" key="1">
    <citation type="submission" date="2022-07" db="EMBL/GenBank/DDBJ databases">
        <title>Genome-wide signatures of adaptation to extreme environments.</title>
        <authorList>
            <person name="Cho C.H."/>
            <person name="Yoon H.S."/>
        </authorList>
    </citation>
    <scope>NUCLEOTIDE SEQUENCE [LARGE SCALE GENOMIC DNA]</scope>
    <source>
        <strain evidence="7 8">DBV 063 E5</strain>
    </source>
</reference>
<dbReference type="Gene3D" id="3.30.450.60">
    <property type="match status" value="1"/>
</dbReference>
<dbReference type="InterPro" id="IPR036168">
    <property type="entry name" value="AP2_Mu_C_sf"/>
</dbReference>
<dbReference type="GO" id="GO:0030131">
    <property type="term" value="C:clathrin adaptor complex"/>
    <property type="evidence" value="ECO:0007669"/>
    <property type="project" value="UniProtKB-UniRule"/>
</dbReference>
<dbReference type="InterPro" id="IPR028565">
    <property type="entry name" value="MHD"/>
</dbReference>
<sequence>MSVSAVLIVDSRGRLLIARDYCGDVDVQAAAQAFASRLGDHDAPDTAFAPVMAVARGDYYLSSVRHQDVYLVAVQRSAYAAAATAIAFLHSLLSVLMDYLRRVNEESVRDNFVVIYELLDELMDYGYPQTTESKLLREYILQDDAILSLGLPSASSSAATQPKPPTAVTQSVSWRPEGIRHHHNEVFLDVIEAVSMVLGPQGNVLRAEVNGRVMIKCFLSGMPELKLGLNDKLQLQRSGNTAGGGGGTATAAGAVELEDVKFHQCVRLDRFESERVILFVPPDGEFELMTYRVSGAHIKPLFLIDSTVEMSAHKMEYLVRARSQYPSKHTANKVRVYVPAPEDADSPRFKASLGRVKYVPERDALLWQVKHFPGSKEAHLQGAFGLPSVAGGHGRQWAVKRPVQMQFEIPYFTVSGLQVRYLKVWSREGYTSYPWVRYVTEAGDYEVRLM</sequence>
<dbReference type="SUPFAM" id="SSF64356">
    <property type="entry name" value="SNARE-like"/>
    <property type="match status" value="1"/>
</dbReference>
<keyword evidence="4" id="KW-0472">Membrane</keyword>
<comment type="similarity">
    <text evidence="5">Belongs to the adaptor complexes medium subunit family.</text>
</comment>
<dbReference type="InterPro" id="IPR011012">
    <property type="entry name" value="Longin-like_dom_sf"/>
</dbReference>
<evidence type="ECO:0000313" key="8">
    <source>
        <dbReference type="Proteomes" id="UP001301350"/>
    </source>
</evidence>
<dbReference type="AlphaFoldDB" id="A0AAV9IYB6"/>
<dbReference type="SUPFAM" id="SSF49447">
    <property type="entry name" value="Second domain of Mu2 adaptin subunit (ap50) of ap2 adaptor"/>
    <property type="match status" value="1"/>
</dbReference>
<evidence type="ECO:0000256" key="2">
    <source>
        <dbReference type="ARBA" id="ARBA00022448"/>
    </source>
</evidence>
<evidence type="ECO:0000256" key="4">
    <source>
        <dbReference type="ARBA" id="ARBA00023136"/>
    </source>
</evidence>
<dbReference type="PROSITE" id="PS00990">
    <property type="entry name" value="CLAT_ADAPTOR_M_1"/>
    <property type="match status" value="1"/>
</dbReference>
<protein>
    <recommendedName>
        <fullName evidence="6">MHD domain-containing protein</fullName>
    </recommendedName>
</protein>
<dbReference type="InterPro" id="IPR001392">
    <property type="entry name" value="Clathrin_mu"/>
</dbReference>
<keyword evidence="2 5" id="KW-0813">Transport</keyword>
<dbReference type="FunFam" id="3.30.450.60:FF:000002">
    <property type="entry name" value="AP-2 complex subunit mu, putative"/>
    <property type="match status" value="1"/>
</dbReference>
<dbReference type="Pfam" id="PF00928">
    <property type="entry name" value="Adap_comp_sub"/>
    <property type="match status" value="1"/>
</dbReference>
<gene>
    <name evidence="7" type="ORF">CDCA_CDCA09G2818</name>
</gene>
<comment type="subcellular location">
    <subcellularLocation>
        <location evidence="1">Endomembrane system</location>
    </subcellularLocation>
</comment>
<keyword evidence="8" id="KW-1185">Reference proteome</keyword>
<name>A0AAV9IYB6_CYACA</name>
<dbReference type="CDD" id="cd09250">
    <property type="entry name" value="AP-1_Mu1_Cterm"/>
    <property type="match status" value="1"/>
</dbReference>
<dbReference type="InterPro" id="IPR018240">
    <property type="entry name" value="Clathrin_mu_CS"/>
</dbReference>
<dbReference type="PRINTS" id="PR00314">
    <property type="entry name" value="CLATHRINADPT"/>
</dbReference>
<dbReference type="PANTHER" id="PTHR10529">
    <property type="entry name" value="AP COMPLEX SUBUNIT MU"/>
    <property type="match status" value="1"/>
</dbReference>
<evidence type="ECO:0000313" key="7">
    <source>
        <dbReference type="EMBL" id="KAK4536793.1"/>
    </source>
</evidence>
<dbReference type="InterPro" id="IPR050431">
    <property type="entry name" value="Adaptor_comp_med_subunit"/>
</dbReference>
<comment type="caution">
    <text evidence="7">The sequence shown here is derived from an EMBL/GenBank/DDBJ whole genome shotgun (WGS) entry which is preliminary data.</text>
</comment>
<evidence type="ECO:0000259" key="6">
    <source>
        <dbReference type="PROSITE" id="PS51072"/>
    </source>
</evidence>
<evidence type="ECO:0000256" key="1">
    <source>
        <dbReference type="ARBA" id="ARBA00004308"/>
    </source>
</evidence>
<dbReference type="Proteomes" id="UP001301350">
    <property type="component" value="Unassembled WGS sequence"/>
</dbReference>
<accession>A0AAV9IYB6</accession>
<dbReference type="PIRSF" id="PIRSF005992">
    <property type="entry name" value="Clathrin_mu"/>
    <property type="match status" value="1"/>
</dbReference>
<dbReference type="Gene3D" id="2.60.40.1170">
    <property type="entry name" value="Mu homology domain, subdomain B"/>
    <property type="match status" value="2"/>
</dbReference>
<dbReference type="GO" id="GO:0016192">
    <property type="term" value="P:vesicle-mediated transport"/>
    <property type="evidence" value="ECO:0007669"/>
    <property type="project" value="InterPro"/>
</dbReference>
<dbReference type="EMBL" id="JANCYW010000009">
    <property type="protein sequence ID" value="KAK4536793.1"/>
    <property type="molecule type" value="Genomic_DNA"/>
</dbReference>